<dbReference type="FunFam" id="3.30.160.60:FF:000744">
    <property type="entry name" value="zinc finger E-box-binding homeobox 1"/>
    <property type="match status" value="1"/>
</dbReference>
<evidence type="ECO:0000256" key="6">
    <source>
        <dbReference type="ARBA" id="ARBA00023242"/>
    </source>
</evidence>
<keyword evidence="4 7" id="KW-0863">Zinc-finger</keyword>
<evidence type="ECO:0000256" key="5">
    <source>
        <dbReference type="ARBA" id="ARBA00022833"/>
    </source>
</evidence>
<dbReference type="FunFam" id="3.30.160.60:FF:000139">
    <property type="entry name" value="zinc finger protein 1 homolog"/>
    <property type="match status" value="1"/>
</dbReference>
<dbReference type="SUPFAM" id="SSF57667">
    <property type="entry name" value="beta-beta-alpha zinc fingers"/>
    <property type="match status" value="2"/>
</dbReference>
<evidence type="ECO:0000313" key="10">
    <source>
        <dbReference type="EMBL" id="KZV93381.1"/>
    </source>
</evidence>
<feature type="compositionally biased region" description="Low complexity" evidence="8">
    <location>
        <begin position="20"/>
        <end position="29"/>
    </location>
</feature>
<protein>
    <recommendedName>
        <fullName evidence="9">C2H2-type domain-containing protein</fullName>
    </recommendedName>
</protein>
<keyword evidence="6" id="KW-0539">Nucleus</keyword>
<feature type="domain" description="C2H2-type" evidence="9">
    <location>
        <begin position="66"/>
        <end position="95"/>
    </location>
</feature>
<dbReference type="GO" id="GO:0000981">
    <property type="term" value="F:DNA-binding transcription factor activity, RNA polymerase II-specific"/>
    <property type="evidence" value="ECO:0007669"/>
    <property type="project" value="UniProtKB-ARBA"/>
</dbReference>
<dbReference type="GO" id="GO:0000785">
    <property type="term" value="C:chromatin"/>
    <property type="evidence" value="ECO:0007669"/>
    <property type="project" value="TreeGrafter"/>
</dbReference>
<dbReference type="Proteomes" id="UP000077266">
    <property type="component" value="Unassembled WGS sequence"/>
</dbReference>
<dbReference type="AlphaFoldDB" id="A0A165IGQ6"/>
<evidence type="ECO:0000256" key="1">
    <source>
        <dbReference type="ARBA" id="ARBA00004123"/>
    </source>
</evidence>
<dbReference type="InterPro" id="IPR036236">
    <property type="entry name" value="Znf_C2H2_sf"/>
</dbReference>
<evidence type="ECO:0000256" key="7">
    <source>
        <dbReference type="PROSITE-ProRule" id="PRU00042"/>
    </source>
</evidence>
<dbReference type="EMBL" id="KV425991">
    <property type="protein sequence ID" value="KZV93381.1"/>
    <property type="molecule type" value="Genomic_DNA"/>
</dbReference>
<organism evidence="10 11">
    <name type="scientific">Exidia glandulosa HHB12029</name>
    <dbReference type="NCBI Taxonomy" id="1314781"/>
    <lineage>
        <taxon>Eukaryota</taxon>
        <taxon>Fungi</taxon>
        <taxon>Dikarya</taxon>
        <taxon>Basidiomycota</taxon>
        <taxon>Agaricomycotina</taxon>
        <taxon>Agaricomycetes</taxon>
        <taxon>Auriculariales</taxon>
        <taxon>Exidiaceae</taxon>
        <taxon>Exidia</taxon>
    </lineage>
</organism>
<dbReference type="STRING" id="1314781.A0A165IGQ6"/>
<dbReference type="Gene3D" id="3.30.160.60">
    <property type="entry name" value="Classic Zinc Finger"/>
    <property type="match status" value="4"/>
</dbReference>
<feature type="domain" description="C2H2-type" evidence="9">
    <location>
        <begin position="126"/>
        <end position="150"/>
    </location>
</feature>
<evidence type="ECO:0000256" key="8">
    <source>
        <dbReference type="SAM" id="MobiDB-lite"/>
    </source>
</evidence>
<keyword evidence="3" id="KW-0677">Repeat</keyword>
<dbReference type="GO" id="GO:0005667">
    <property type="term" value="C:transcription regulator complex"/>
    <property type="evidence" value="ECO:0007669"/>
    <property type="project" value="TreeGrafter"/>
</dbReference>
<dbReference type="GO" id="GO:0008270">
    <property type="term" value="F:zinc ion binding"/>
    <property type="evidence" value="ECO:0007669"/>
    <property type="project" value="UniProtKB-KW"/>
</dbReference>
<dbReference type="InParanoid" id="A0A165IGQ6"/>
<dbReference type="GO" id="GO:0031519">
    <property type="term" value="C:PcG protein complex"/>
    <property type="evidence" value="ECO:0007669"/>
    <property type="project" value="TreeGrafter"/>
</dbReference>
<dbReference type="OrthoDB" id="654211at2759"/>
<dbReference type="PANTHER" id="PTHR14003:SF19">
    <property type="entry name" value="YY2 TRANSCRIPTION FACTOR"/>
    <property type="match status" value="1"/>
</dbReference>
<dbReference type="FunFam" id="3.30.160.60:FF:000125">
    <property type="entry name" value="Putative zinc finger protein 143"/>
    <property type="match status" value="2"/>
</dbReference>
<feature type="domain" description="C2H2-type" evidence="9">
    <location>
        <begin position="38"/>
        <end position="65"/>
    </location>
</feature>
<sequence>MLAKLSAQLEAKTVPPTRPRSPTRGPRSSQKQPASKSHVCSECDKTFTRKSDLARHKRIHTGERPFQCPQAGCGKSFIQRSALNVHLRVHTGERPHACEYPGCDKTFGDSSSLARHRRTHTGRRPYKCDHPDCDKTFTRRTSLNSHMRVHDPSWAPDPNSQYAAPIHLNVMSMANV</sequence>
<reference evidence="10 11" key="1">
    <citation type="journal article" date="2016" name="Mol. Biol. Evol.">
        <title>Comparative Genomics of Early-Diverging Mushroom-Forming Fungi Provides Insights into the Origins of Lignocellulose Decay Capabilities.</title>
        <authorList>
            <person name="Nagy L.G."/>
            <person name="Riley R."/>
            <person name="Tritt A."/>
            <person name="Adam C."/>
            <person name="Daum C."/>
            <person name="Floudas D."/>
            <person name="Sun H."/>
            <person name="Yadav J.S."/>
            <person name="Pangilinan J."/>
            <person name="Larsson K.H."/>
            <person name="Matsuura K."/>
            <person name="Barry K."/>
            <person name="Labutti K."/>
            <person name="Kuo R."/>
            <person name="Ohm R.A."/>
            <person name="Bhattacharya S.S."/>
            <person name="Shirouzu T."/>
            <person name="Yoshinaga Y."/>
            <person name="Martin F.M."/>
            <person name="Grigoriev I.V."/>
            <person name="Hibbett D.S."/>
        </authorList>
    </citation>
    <scope>NUCLEOTIDE SEQUENCE [LARGE SCALE GENOMIC DNA]</scope>
    <source>
        <strain evidence="10 11">HHB12029</strain>
    </source>
</reference>
<feature type="region of interest" description="Disordered" evidence="8">
    <location>
        <begin position="1"/>
        <end position="38"/>
    </location>
</feature>
<name>A0A165IGQ6_EXIGL</name>
<dbReference type="Pfam" id="PF00096">
    <property type="entry name" value="zf-C2H2"/>
    <property type="match status" value="4"/>
</dbReference>
<evidence type="ECO:0000313" key="11">
    <source>
        <dbReference type="Proteomes" id="UP000077266"/>
    </source>
</evidence>
<keyword evidence="2" id="KW-0479">Metal-binding</keyword>
<dbReference type="PROSITE" id="PS00028">
    <property type="entry name" value="ZINC_FINGER_C2H2_1"/>
    <property type="match status" value="4"/>
</dbReference>
<evidence type="ECO:0000256" key="2">
    <source>
        <dbReference type="ARBA" id="ARBA00022723"/>
    </source>
</evidence>
<dbReference type="SMART" id="SM00355">
    <property type="entry name" value="ZnF_C2H2"/>
    <property type="match status" value="4"/>
</dbReference>
<dbReference type="PANTHER" id="PTHR14003">
    <property type="entry name" value="TRANSCRIPTIONAL REPRESSOR PROTEIN YY"/>
    <property type="match status" value="1"/>
</dbReference>
<accession>A0A165IGQ6</accession>
<comment type="subcellular location">
    <subcellularLocation>
        <location evidence="1">Nucleus</location>
    </subcellularLocation>
</comment>
<dbReference type="GO" id="GO:0000978">
    <property type="term" value="F:RNA polymerase II cis-regulatory region sequence-specific DNA binding"/>
    <property type="evidence" value="ECO:0007669"/>
    <property type="project" value="TreeGrafter"/>
</dbReference>
<keyword evidence="5" id="KW-0862">Zinc</keyword>
<feature type="domain" description="C2H2-type" evidence="9">
    <location>
        <begin position="96"/>
        <end position="125"/>
    </location>
</feature>
<proteinExistence type="predicted"/>
<keyword evidence="11" id="KW-1185">Reference proteome</keyword>
<evidence type="ECO:0000259" key="9">
    <source>
        <dbReference type="PROSITE" id="PS50157"/>
    </source>
</evidence>
<evidence type="ECO:0000256" key="4">
    <source>
        <dbReference type="ARBA" id="ARBA00022771"/>
    </source>
</evidence>
<evidence type="ECO:0000256" key="3">
    <source>
        <dbReference type="ARBA" id="ARBA00022737"/>
    </source>
</evidence>
<gene>
    <name evidence="10" type="ORF">EXIGLDRAFT_613054</name>
</gene>
<dbReference type="PROSITE" id="PS50157">
    <property type="entry name" value="ZINC_FINGER_C2H2_2"/>
    <property type="match status" value="4"/>
</dbReference>
<dbReference type="InterPro" id="IPR013087">
    <property type="entry name" value="Znf_C2H2_type"/>
</dbReference>